<keyword evidence="1" id="KW-0812">Transmembrane</keyword>
<dbReference type="AlphaFoldDB" id="A0A1I4CY03"/>
<sequence length="119" mass="12717">MVSRSSLVGLAVLVVSTGVAAVLFLSVPNLSLAGTTIRTPLILAAVSGVLCLWSGFRSYRDDRPRTAAWFVLLGVGLPLSLVDRPLIPWIGVVFVVTSVAVSWRLDDRLRALLSNSGEK</sequence>
<organism evidence="2 3">
    <name type="scientific">Halogranum rubrum</name>
    <dbReference type="NCBI Taxonomy" id="553466"/>
    <lineage>
        <taxon>Archaea</taxon>
        <taxon>Methanobacteriati</taxon>
        <taxon>Methanobacteriota</taxon>
        <taxon>Stenosarchaea group</taxon>
        <taxon>Halobacteria</taxon>
        <taxon>Halobacteriales</taxon>
        <taxon>Haloferacaceae</taxon>
    </lineage>
</organism>
<proteinExistence type="predicted"/>
<name>A0A1I4CY03_9EURY</name>
<feature type="transmembrane region" description="Helical" evidence="1">
    <location>
        <begin position="65"/>
        <end position="81"/>
    </location>
</feature>
<keyword evidence="1" id="KW-0472">Membrane</keyword>
<evidence type="ECO:0000313" key="2">
    <source>
        <dbReference type="EMBL" id="SFK85087.1"/>
    </source>
</evidence>
<feature type="transmembrane region" description="Helical" evidence="1">
    <location>
        <begin position="30"/>
        <end position="53"/>
    </location>
</feature>
<reference evidence="3" key="1">
    <citation type="submission" date="2016-10" db="EMBL/GenBank/DDBJ databases">
        <authorList>
            <person name="Varghese N."/>
            <person name="Submissions S."/>
        </authorList>
    </citation>
    <scope>NUCLEOTIDE SEQUENCE [LARGE SCALE GENOMIC DNA]</scope>
    <source>
        <strain evidence="3">CGMCC 1.7738</strain>
    </source>
</reference>
<protein>
    <submittedName>
        <fullName evidence="2">Uncharacterized protein</fullName>
    </submittedName>
</protein>
<accession>A0A1I4CY03</accession>
<gene>
    <name evidence="2" type="ORF">SAMN04487950_1427</name>
</gene>
<dbReference type="EMBL" id="FOTC01000001">
    <property type="protein sequence ID" value="SFK85087.1"/>
    <property type="molecule type" value="Genomic_DNA"/>
</dbReference>
<feature type="transmembrane region" description="Helical" evidence="1">
    <location>
        <begin position="87"/>
        <end position="105"/>
    </location>
</feature>
<keyword evidence="1" id="KW-1133">Transmembrane helix</keyword>
<dbReference type="STRING" id="553466.SAMN04487950_1427"/>
<dbReference type="Proteomes" id="UP000199607">
    <property type="component" value="Unassembled WGS sequence"/>
</dbReference>
<evidence type="ECO:0000313" key="3">
    <source>
        <dbReference type="Proteomes" id="UP000199607"/>
    </source>
</evidence>
<evidence type="ECO:0000256" key="1">
    <source>
        <dbReference type="SAM" id="Phobius"/>
    </source>
</evidence>
<keyword evidence="3" id="KW-1185">Reference proteome</keyword>